<organism evidence="10">
    <name type="scientific">Magnetococcus massalia (strain MO-1)</name>
    <dbReference type="NCBI Taxonomy" id="451514"/>
    <lineage>
        <taxon>Bacteria</taxon>
        <taxon>Pseudomonadati</taxon>
        <taxon>Pseudomonadota</taxon>
        <taxon>Magnetococcia</taxon>
        <taxon>Magnetococcales</taxon>
        <taxon>Magnetococcaceae</taxon>
        <taxon>Magnetococcus</taxon>
    </lineage>
</organism>
<dbReference type="EMBL" id="LO017727">
    <property type="protein sequence ID" value="CRH05409.1"/>
    <property type="molecule type" value="Genomic_DNA"/>
</dbReference>
<dbReference type="PANTHER" id="PTHR43671">
    <property type="entry name" value="SERINE/THREONINE-PROTEIN KINASE NEK"/>
    <property type="match status" value="1"/>
</dbReference>
<comment type="similarity">
    <text evidence="1">Belongs to the protein kinase superfamily. NEK Ser/Thr protein kinase family. NIMA subfamily.</text>
</comment>
<feature type="compositionally biased region" description="Low complexity" evidence="8">
    <location>
        <begin position="308"/>
        <end position="319"/>
    </location>
</feature>
<evidence type="ECO:0000256" key="1">
    <source>
        <dbReference type="ARBA" id="ARBA00010886"/>
    </source>
</evidence>
<gene>
    <name evidence="10" type="ORF">MAGMO_1216</name>
</gene>
<keyword evidence="10" id="KW-0723">Serine/threonine-protein kinase</keyword>
<dbReference type="PROSITE" id="PS00107">
    <property type="entry name" value="PROTEIN_KINASE_ATP"/>
    <property type="match status" value="1"/>
</dbReference>
<evidence type="ECO:0000256" key="2">
    <source>
        <dbReference type="ARBA" id="ARBA00012513"/>
    </source>
</evidence>
<dbReference type="AlphaFoldDB" id="A0A1S7LH60"/>
<feature type="compositionally biased region" description="Basic and acidic residues" evidence="8">
    <location>
        <begin position="340"/>
        <end position="353"/>
    </location>
</feature>
<dbReference type="InterPro" id="IPR016187">
    <property type="entry name" value="CTDL_fold"/>
</dbReference>
<keyword evidence="6 7" id="KW-0067">ATP-binding</keyword>
<keyword evidence="5 10" id="KW-0418">Kinase</keyword>
<evidence type="ECO:0000256" key="8">
    <source>
        <dbReference type="SAM" id="MobiDB-lite"/>
    </source>
</evidence>
<feature type="compositionally biased region" description="Low complexity" evidence="8">
    <location>
        <begin position="428"/>
        <end position="446"/>
    </location>
</feature>
<dbReference type="InterPro" id="IPR005532">
    <property type="entry name" value="SUMF_dom"/>
</dbReference>
<evidence type="ECO:0000313" key="10">
    <source>
        <dbReference type="EMBL" id="CRH05409.1"/>
    </source>
</evidence>
<dbReference type="PANTHER" id="PTHR43671:SF13">
    <property type="entry name" value="SERINE_THREONINE-PROTEIN KINASE NEK2"/>
    <property type="match status" value="1"/>
</dbReference>
<evidence type="ECO:0000256" key="3">
    <source>
        <dbReference type="ARBA" id="ARBA00022679"/>
    </source>
</evidence>
<dbReference type="Pfam" id="PF03781">
    <property type="entry name" value="FGE-sulfatase"/>
    <property type="match status" value="1"/>
</dbReference>
<dbReference type="InterPro" id="IPR000719">
    <property type="entry name" value="Prot_kinase_dom"/>
</dbReference>
<reference evidence="10" key="1">
    <citation type="submission" date="2015-04" db="EMBL/GenBank/DDBJ databases">
        <authorList>
            <person name="Syromyatnikov M.Y."/>
            <person name="Popov V.N."/>
        </authorList>
    </citation>
    <scope>NUCLEOTIDE SEQUENCE</scope>
    <source>
        <strain evidence="10">MO-1</strain>
    </source>
</reference>
<feature type="domain" description="Protein kinase" evidence="9">
    <location>
        <begin position="19"/>
        <end position="296"/>
    </location>
</feature>
<evidence type="ECO:0000259" key="9">
    <source>
        <dbReference type="PROSITE" id="PS50011"/>
    </source>
</evidence>
<dbReference type="InterPro" id="IPR017441">
    <property type="entry name" value="Protein_kinase_ATP_BS"/>
</dbReference>
<keyword evidence="4 7" id="KW-0547">Nucleotide-binding</keyword>
<dbReference type="SMART" id="SM00220">
    <property type="entry name" value="S_TKc"/>
    <property type="match status" value="1"/>
</dbReference>
<dbReference type="PROSITE" id="PS00108">
    <property type="entry name" value="PROTEIN_KINASE_ST"/>
    <property type="match status" value="1"/>
</dbReference>
<dbReference type="InterPro" id="IPR008271">
    <property type="entry name" value="Ser/Thr_kinase_AS"/>
</dbReference>
<evidence type="ECO:0000256" key="6">
    <source>
        <dbReference type="ARBA" id="ARBA00022840"/>
    </source>
</evidence>
<evidence type="ECO:0000256" key="7">
    <source>
        <dbReference type="PROSITE-ProRule" id="PRU10141"/>
    </source>
</evidence>
<dbReference type="InterPro" id="IPR042095">
    <property type="entry name" value="SUMF_sf"/>
</dbReference>
<dbReference type="Pfam" id="PF00069">
    <property type="entry name" value="Pkinase"/>
    <property type="match status" value="1"/>
</dbReference>
<dbReference type="SUPFAM" id="SSF56112">
    <property type="entry name" value="Protein kinase-like (PK-like)"/>
    <property type="match status" value="1"/>
</dbReference>
<evidence type="ECO:0000256" key="5">
    <source>
        <dbReference type="ARBA" id="ARBA00022777"/>
    </source>
</evidence>
<dbReference type="InterPro" id="IPR011009">
    <property type="entry name" value="Kinase-like_dom_sf"/>
</dbReference>
<feature type="binding site" evidence="7">
    <location>
        <position position="48"/>
    </location>
    <ligand>
        <name>ATP</name>
        <dbReference type="ChEBI" id="CHEBI:30616"/>
    </ligand>
</feature>
<dbReference type="SUPFAM" id="SSF56436">
    <property type="entry name" value="C-type lectin-like"/>
    <property type="match status" value="1"/>
</dbReference>
<dbReference type="PROSITE" id="PS50011">
    <property type="entry name" value="PROTEIN_KINASE_DOM"/>
    <property type="match status" value="1"/>
</dbReference>
<evidence type="ECO:0000256" key="4">
    <source>
        <dbReference type="ARBA" id="ARBA00022741"/>
    </source>
</evidence>
<dbReference type="EC" id="2.7.11.1" evidence="2"/>
<feature type="region of interest" description="Disordered" evidence="8">
    <location>
        <begin position="417"/>
        <end position="467"/>
    </location>
</feature>
<dbReference type="CDD" id="cd14014">
    <property type="entry name" value="STKc_PknB_like"/>
    <property type="match status" value="1"/>
</dbReference>
<feature type="region of interest" description="Disordered" evidence="8">
    <location>
        <begin position="300"/>
        <end position="403"/>
    </location>
</feature>
<protein>
    <recommendedName>
        <fullName evidence="2">non-specific serine/threonine protein kinase</fullName>
        <ecNumber evidence="2">2.7.11.1</ecNumber>
    </recommendedName>
</protein>
<dbReference type="Gene3D" id="1.10.510.10">
    <property type="entry name" value="Transferase(Phosphotransferase) domain 1"/>
    <property type="match status" value="1"/>
</dbReference>
<dbReference type="GO" id="GO:0004674">
    <property type="term" value="F:protein serine/threonine kinase activity"/>
    <property type="evidence" value="ECO:0007669"/>
    <property type="project" value="UniProtKB-KW"/>
</dbReference>
<name>A0A1S7LH60_MAGMO</name>
<feature type="compositionally biased region" description="Basic and acidic residues" evidence="8">
    <location>
        <begin position="360"/>
        <end position="389"/>
    </location>
</feature>
<sequence length="705" mass="77676">MAAKKFNDSLPSGATILWYEIIKVLGKGGFGITYLAKDTNLDQLVAIKEYLPSAFASRDNTERVMPNSPEAEETFRWGLDRFLTEARTVARFRHPHIVKVLSFFEDHNTAYMVMEYAEGKGLDAILKQRKTLTESQLRQLTNPLLSALETLHKTGFIHRDLKPANIMIRKDGKPIILDFGSAREALGDGDQQMTSLLTLGYSPFEQYDSSGARQGPWTDIYAMGAVLYHAVTGKKPMDAALRINAKLRNQQDPMLPAVDVCSDGYSKPFLAAIDHALGVLETDRPQCIEDWKKALFDGQATKPGKAAQKPSSKQPSTKPSTKRVAQEKPAAEAAVTSSPKVEETKPVADKAESVEAASSAKRESASATAKEEKRAEADASQDENRERAKSSNTTAGPKKKNPWRSFIASINDFGTVSNGQPAADKGAAAETKQTAAASAASQSAEQEAPKIPQSDTPCPEDPQLGDQWQEPITGLTFVWAPEGHFLMGSHRGVLGWRSDEAPAHPVSLDGFWICKTPVTWGAWNQVMRLNGLRERKDVDPDLPASGIGWEDAQSYIRNFSRVAPARFRLRLPREAEWEFAARAGSDAPFYFGEDMTLLDEHAWYTQNAFDQPHGVGQKAPNALGLHDMLGNVWEWVEDWYSEGYYKKCEGGVSNPRGAPFGDVRVSRGGSWRSPVKACRVAYRNRVSPTSKSPTLGMRLVLETDA</sequence>
<dbReference type="InterPro" id="IPR050660">
    <property type="entry name" value="NEK_Ser/Thr_kinase"/>
</dbReference>
<accession>A0A1S7LH60</accession>
<keyword evidence="3 10" id="KW-0808">Transferase</keyword>
<dbReference type="GO" id="GO:0005524">
    <property type="term" value="F:ATP binding"/>
    <property type="evidence" value="ECO:0007669"/>
    <property type="project" value="UniProtKB-UniRule"/>
</dbReference>
<proteinExistence type="inferred from homology"/>
<dbReference type="Gene3D" id="3.90.1580.10">
    <property type="entry name" value="paralog of FGE (formylglycine-generating enzyme)"/>
    <property type="match status" value="1"/>
</dbReference>